<keyword evidence="2" id="KW-1133">Transmembrane helix</keyword>
<dbReference type="PANTHER" id="PTHR30383:SF5">
    <property type="entry name" value="SGNH HYDROLASE-TYPE ESTERASE DOMAIN-CONTAINING PROTEIN"/>
    <property type="match status" value="1"/>
</dbReference>
<gene>
    <name evidence="4" type="ORF">SAMN05421827_12354</name>
</gene>
<dbReference type="CDD" id="cd00229">
    <property type="entry name" value="SGNH_hydrolase"/>
    <property type="match status" value="1"/>
</dbReference>
<dbReference type="SUPFAM" id="SSF48452">
    <property type="entry name" value="TPR-like"/>
    <property type="match status" value="1"/>
</dbReference>
<dbReference type="GO" id="GO:0004622">
    <property type="term" value="F:phosphatidylcholine lysophospholipase activity"/>
    <property type="evidence" value="ECO:0007669"/>
    <property type="project" value="TreeGrafter"/>
</dbReference>
<dbReference type="AlphaFoldDB" id="A0A1G8C2S5"/>
<keyword evidence="1" id="KW-0802">TPR repeat</keyword>
<dbReference type="SUPFAM" id="SSF52266">
    <property type="entry name" value="SGNH hydrolase"/>
    <property type="match status" value="1"/>
</dbReference>
<dbReference type="STRING" id="405671.SAMN05421827_12354"/>
<proteinExistence type="predicted"/>
<dbReference type="EMBL" id="FNCH01000023">
    <property type="protein sequence ID" value="SDH39776.1"/>
    <property type="molecule type" value="Genomic_DNA"/>
</dbReference>
<evidence type="ECO:0000256" key="1">
    <source>
        <dbReference type="PROSITE-ProRule" id="PRU00339"/>
    </source>
</evidence>
<organism evidence="4 5">
    <name type="scientific">Pedobacter terrae</name>
    <dbReference type="NCBI Taxonomy" id="405671"/>
    <lineage>
        <taxon>Bacteria</taxon>
        <taxon>Pseudomonadati</taxon>
        <taxon>Bacteroidota</taxon>
        <taxon>Sphingobacteriia</taxon>
        <taxon>Sphingobacteriales</taxon>
        <taxon>Sphingobacteriaceae</taxon>
        <taxon>Pedobacter</taxon>
    </lineage>
</organism>
<dbReference type="InterPro" id="IPR019734">
    <property type="entry name" value="TPR_rpt"/>
</dbReference>
<feature type="repeat" description="TPR" evidence="1">
    <location>
        <begin position="490"/>
        <end position="523"/>
    </location>
</feature>
<feature type="transmembrane region" description="Helical" evidence="2">
    <location>
        <begin position="7"/>
        <end position="31"/>
    </location>
</feature>
<dbReference type="InterPro" id="IPR051532">
    <property type="entry name" value="Ester_Hydrolysis_Enzymes"/>
</dbReference>
<dbReference type="RefSeq" id="WP_090503684.1">
    <property type="nucleotide sequence ID" value="NZ_FNCH01000023.1"/>
</dbReference>
<protein>
    <submittedName>
        <fullName evidence="4">GDSL-like Lipase/Acylhydrolase</fullName>
    </submittedName>
</protein>
<dbReference type="Proteomes" id="UP000199643">
    <property type="component" value="Unassembled WGS sequence"/>
</dbReference>
<keyword evidence="2" id="KW-0472">Membrane</keyword>
<evidence type="ECO:0000313" key="5">
    <source>
        <dbReference type="Proteomes" id="UP000199643"/>
    </source>
</evidence>
<dbReference type="InterPro" id="IPR036514">
    <property type="entry name" value="SGNH_hydro_sf"/>
</dbReference>
<dbReference type="OrthoDB" id="239390at2"/>
<dbReference type="PANTHER" id="PTHR30383">
    <property type="entry name" value="THIOESTERASE 1/PROTEASE 1/LYSOPHOSPHOLIPASE L1"/>
    <property type="match status" value="1"/>
</dbReference>
<evidence type="ECO:0000259" key="3">
    <source>
        <dbReference type="Pfam" id="PF13472"/>
    </source>
</evidence>
<keyword evidence="4" id="KW-0378">Hydrolase</keyword>
<dbReference type="InterPro" id="IPR013830">
    <property type="entry name" value="SGNH_hydro"/>
</dbReference>
<dbReference type="InterPro" id="IPR011990">
    <property type="entry name" value="TPR-like_helical_dom_sf"/>
</dbReference>
<evidence type="ECO:0000256" key="2">
    <source>
        <dbReference type="SAM" id="Phobius"/>
    </source>
</evidence>
<reference evidence="5" key="1">
    <citation type="submission" date="2016-10" db="EMBL/GenBank/DDBJ databases">
        <authorList>
            <person name="Varghese N."/>
            <person name="Submissions S."/>
        </authorList>
    </citation>
    <scope>NUCLEOTIDE SEQUENCE [LARGE SCALE GENOMIC DNA]</scope>
    <source>
        <strain evidence="5">DSM 17933</strain>
    </source>
</reference>
<dbReference type="PROSITE" id="PS50005">
    <property type="entry name" value="TPR"/>
    <property type="match status" value="1"/>
</dbReference>
<dbReference type="Pfam" id="PF13472">
    <property type="entry name" value="Lipase_GDSL_2"/>
    <property type="match status" value="1"/>
</dbReference>
<name>A0A1G8C2S5_9SPHI</name>
<accession>A0A1G8C2S5</accession>
<dbReference type="Gene3D" id="1.25.40.10">
    <property type="entry name" value="Tetratricopeptide repeat domain"/>
    <property type="match status" value="1"/>
</dbReference>
<keyword evidence="2" id="KW-0812">Transmembrane</keyword>
<sequence>MGKGKELYFKAAALALPLVFLCFIEILLRLFNYGFDPSLFIKDPDQEGYMMMNPTASYKFFSTSANATQGNRERFSVVKSKNTFRIFVIGESTTAGYPYMHNGSFHRWLQYRLMQQYPSLNFEVINVSLTAVNSYTVLDFAKQIVNNKPDLVLVYTGHNEYYGALGIGSTSQIKGNRTWIKLVIKLRELKLVQLLDRIIEGSSKLVGKKIDKRENLMKRMVTKQQIAYQSADFNRGIAQFSNNMDELCRLLSEKHIPTVIGTLVSNEKDLKPFISAGKFSAQNYYAAGRKRFSNGNFKDAKANFVLAKEYDQLRFRAPEAFNQIIKKLCRQYPGIYLADVRNLFEKNEAGGIMGKETILEHVHPNLLGYAIMSESFYQQINKRNLIPAKKQSEMSFAQLLANMPVTKVDSLYGAYQIMMLRSGWPFNEPINPTYNRGNSLDEQLAGALAVDRITWRAAMDELYKTAMATGDKQKALKVTEAVLLENPYQTSYYTYAGRLAFELADLETADFYFKKAYDISPTPENANNVFLFYFKSDLPEKALQYNEVIKHSGQQTYLDTQTEEILKNIIKLKKEARSDNINELIASYYHQLRADEAATKYRKKNSR</sequence>
<evidence type="ECO:0000313" key="4">
    <source>
        <dbReference type="EMBL" id="SDH39776.1"/>
    </source>
</evidence>
<feature type="domain" description="SGNH hydrolase-type esterase" evidence="3">
    <location>
        <begin position="88"/>
        <end position="249"/>
    </location>
</feature>
<dbReference type="Gene3D" id="3.40.50.1110">
    <property type="entry name" value="SGNH hydrolase"/>
    <property type="match status" value="1"/>
</dbReference>
<keyword evidence="5" id="KW-1185">Reference proteome</keyword>